<sequence>MKSLKHLNLANNDFRGVLPFNASFLKKLEVFKVGGNSDLCYNRTMLSSKMKLGIAPCDKHGLPLSPPPQKEDSSSDYDYGSEDETSVKKKEESHGPNKVVLGVSIGLASLVFLIIFLILCAKCIVLDRFWSLMISNTKGTMERKRLFCVRYAFQAVLYAVWRERNKIIHGDKLLPLTTLKRMIDKGIRNKITLMRHHGVKGMGELMEFWFLTRV</sequence>
<protein>
    <submittedName>
        <fullName evidence="3">Uncharacterized protein</fullName>
    </submittedName>
</protein>
<evidence type="ECO:0000256" key="2">
    <source>
        <dbReference type="SAM" id="Phobius"/>
    </source>
</evidence>
<organism evidence="3">
    <name type="scientific">Brassica cretica</name>
    <name type="common">Mustard</name>
    <dbReference type="NCBI Taxonomy" id="69181"/>
    <lineage>
        <taxon>Eukaryota</taxon>
        <taxon>Viridiplantae</taxon>
        <taxon>Streptophyta</taxon>
        <taxon>Embryophyta</taxon>
        <taxon>Tracheophyta</taxon>
        <taxon>Spermatophyta</taxon>
        <taxon>Magnoliopsida</taxon>
        <taxon>eudicotyledons</taxon>
        <taxon>Gunneridae</taxon>
        <taxon>Pentapetalae</taxon>
        <taxon>rosids</taxon>
        <taxon>malvids</taxon>
        <taxon>Brassicales</taxon>
        <taxon>Brassicaceae</taxon>
        <taxon>Brassiceae</taxon>
        <taxon>Brassica</taxon>
    </lineage>
</organism>
<evidence type="ECO:0000256" key="1">
    <source>
        <dbReference type="SAM" id="MobiDB-lite"/>
    </source>
</evidence>
<reference evidence="3" key="1">
    <citation type="submission" date="2019-12" db="EMBL/GenBank/DDBJ databases">
        <title>Genome sequencing and annotation of Brassica cretica.</title>
        <authorList>
            <person name="Studholme D.J."/>
            <person name="Sarris P.F."/>
        </authorList>
    </citation>
    <scope>NUCLEOTIDE SEQUENCE</scope>
    <source>
        <strain evidence="3">PFS-102/07</strain>
        <tissue evidence="3">Leaf</tissue>
    </source>
</reference>
<keyword evidence="2" id="KW-1133">Transmembrane helix</keyword>
<dbReference type="PANTHER" id="PTHR48064">
    <property type="entry name" value="OS01G0750400 PROTEIN"/>
    <property type="match status" value="1"/>
</dbReference>
<feature type="region of interest" description="Disordered" evidence="1">
    <location>
        <begin position="61"/>
        <end position="91"/>
    </location>
</feature>
<evidence type="ECO:0000313" key="3">
    <source>
        <dbReference type="EMBL" id="KAF2610733.1"/>
    </source>
</evidence>
<proteinExistence type="predicted"/>
<keyword evidence="2" id="KW-0812">Transmembrane</keyword>
<accession>A0A8S9M0C8</accession>
<dbReference type="PANTHER" id="PTHR48064:SF1">
    <property type="entry name" value="RECEPTOR-LIKE PROTEIN 51-RELATED"/>
    <property type="match status" value="1"/>
</dbReference>
<gene>
    <name evidence="3" type="ORF">F2Q70_00013107</name>
</gene>
<dbReference type="AlphaFoldDB" id="A0A8S9M0C8"/>
<feature type="transmembrane region" description="Helical" evidence="2">
    <location>
        <begin position="99"/>
        <end position="119"/>
    </location>
</feature>
<dbReference type="EMBL" id="QGKY02000089">
    <property type="protein sequence ID" value="KAF2610733.1"/>
    <property type="molecule type" value="Genomic_DNA"/>
</dbReference>
<keyword evidence="2" id="KW-0472">Membrane</keyword>
<name>A0A8S9M0C8_BRACR</name>
<dbReference type="SUPFAM" id="SSF52058">
    <property type="entry name" value="L domain-like"/>
    <property type="match status" value="1"/>
</dbReference>
<comment type="caution">
    <text evidence="3">The sequence shown here is derived from an EMBL/GenBank/DDBJ whole genome shotgun (WGS) entry which is preliminary data.</text>
</comment>
<dbReference type="InterPro" id="IPR053038">
    <property type="entry name" value="RLP_Defense"/>
</dbReference>